<reference evidence="2 3" key="1">
    <citation type="submission" date="2024-02" db="EMBL/GenBank/DDBJ databases">
        <title>First draft genome assembly of two strains of Seiridium cardinale.</title>
        <authorList>
            <person name="Emiliani G."/>
            <person name="Scali E."/>
        </authorList>
    </citation>
    <scope>NUCLEOTIDE SEQUENCE [LARGE SCALE GENOMIC DNA]</scope>
    <source>
        <strain evidence="2 3">BM-138-000479</strain>
    </source>
</reference>
<keyword evidence="3" id="KW-1185">Reference proteome</keyword>
<comment type="caution">
    <text evidence="2">The sequence shown here is derived from an EMBL/GenBank/DDBJ whole genome shotgun (WGS) entry which is preliminary data.</text>
</comment>
<accession>A0ABR2XDG2</accession>
<keyword evidence="1" id="KW-0175">Coiled coil</keyword>
<dbReference type="PANTHER" id="PTHR34707:SF1">
    <property type="entry name" value="VIMENTIN-TYPE INTERMEDIATE FILAMENT-ASSOCIATED COILED-COIL PROTEIN"/>
    <property type="match status" value="1"/>
</dbReference>
<evidence type="ECO:0000313" key="2">
    <source>
        <dbReference type="EMBL" id="KAK9771730.1"/>
    </source>
</evidence>
<feature type="coiled-coil region" evidence="1">
    <location>
        <begin position="346"/>
        <end position="412"/>
    </location>
</feature>
<sequence length="798" mass="89383">MDDAATVRARREKIEELRATVAGGRQAIPHYAEDELARQAHDLAKGQKSIMAEMRKASELLNRTNDKILAVTETMSGDENAPEFGAIQRAIRTLKQTQFDSLLFLILGRSSSASLDSVRHISSVHKAALFNIENQRLKTLLETMETALEAQKAEAEAQTTEFQNLEAEVNALVEEKASVVKQLIGERDNLRTELTSKSQTIFQREAMIKSLAEKISMLEKELGQNGELLSQRETAMKSSDEKIAVMENELRRSIELLSQRDFTVETLQRQVQDVKDTMLKEQQTSTALVNEKDAEIYSLRRRLEDQQSLVTQMQGEAQAAKQSSDAEISKLREHCNSLQADHISAMDRLQGERSGLAESLRDAQSNFDFQESVLWDVTSKSEDQIRELSAQLQDALLNLTNMDSELEDVQESCQTKDDRIGSLTQQLDSIRGEKLAADNANTALESEKSNLQMELDSAITDLEDKRIETSQLRVQIDTAQSHAGNQHQDLLAKDDALQQLKRQELGIAEFFCSQTDLKDQDPALWVPLVSAISDAKWITGTVFPSSDERPWAMLQVWGKDDPAPLSAVSSALFDVLLQTYARVTDGDFSQQAQYLLRRLTEILAIVEVVPMAVVLELLDRAVEMLEIDSENFSGHFDKQLFAFGLAQLVYLVQLRWEGSVNVDAIVPRLDSLVQKFHSSLSELYGMLVTDGATFPQRCHDTRLPDGSIADVESTLIYFPGSGLALAKLSGAPDYVCLIDINQRTVRLIHSSRGSWASLEAYGLRSPQGDDDLRFVAGSYEEYNWFFRELGASFASREE</sequence>
<gene>
    <name evidence="2" type="ORF">SCAR479_11659</name>
</gene>
<evidence type="ECO:0000256" key="1">
    <source>
        <dbReference type="SAM" id="Coils"/>
    </source>
</evidence>
<proteinExistence type="predicted"/>
<organism evidence="2 3">
    <name type="scientific">Seiridium cardinale</name>
    <dbReference type="NCBI Taxonomy" id="138064"/>
    <lineage>
        <taxon>Eukaryota</taxon>
        <taxon>Fungi</taxon>
        <taxon>Dikarya</taxon>
        <taxon>Ascomycota</taxon>
        <taxon>Pezizomycotina</taxon>
        <taxon>Sordariomycetes</taxon>
        <taxon>Xylariomycetidae</taxon>
        <taxon>Amphisphaeriales</taxon>
        <taxon>Sporocadaceae</taxon>
        <taxon>Seiridium</taxon>
    </lineage>
</organism>
<feature type="coiled-coil region" evidence="1">
    <location>
        <begin position="134"/>
        <end position="182"/>
    </location>
</feature>
<name>A0ABR2XDG2_9PEZI</name>
<dbReference type="Proteomes" id="UP001465668">
    <property type="component" value="Unassembled WGS sequence"/>
</dbReference>
<dbReference type="EMBL" id="JARVKM010000071">
    <property type="protein sequence ID" value="KAK9771730.1"/>
    <property type="molecule type" value="Genomic_DNA"/>
</dbReference>
<protein>
    <submittedName>
        <fullName evidence="2">Uncharacterized protein</fullName>
    </submittedName>
</protein>
<dbReference type="PANTHER" id="PTHR34707">
    <property type="entry name" value="VIMENTIN-TYPE INTERMEDIATE FILAMENT-ASSOCIATED COILED-COIL PROTEIN"/>
    <property type="match status" value="1"/>
</dbReference>
<feature type="coiled-coil region" evidence="1">
    <location>
        <begin position="441"/>
        <end position="468"/>
    </location>
</feature>
<evidence type="ECO:0000313" key="3">
    <source>
        <dbReference type="Proteomes" id="UP001465668"/>
    </source>
</evidence>